<dbReference type="Pfam" id="PF00335">
    <property type="entry name" value="Tetraspanin"/>
    <property type="match status" value="1"/>
</dbReference>
<dbReference type="PANTHER" id="PTHR19282:SF527">
    <property type="entry name" value="TETRASPANIN"/>
    <property type="match status" value="1"/>
</dbReference>
<dbReference type="GO" id="GO:0005886">
    <property type="term" value="C:plasma membrane"/>
    <property type="evidence" value="ECO:0007669"/>
    <property type="project" value="TreeGrafter"/>
</dbReference>
<dbReference type="InterPro" id="IPR018499">
    <property type="entry name" value="Tetraspanin/Peripherin"/>
</dbReference>
<evidence type="ECO:0000313" key="8">
    <source>
        <dbReference type="Proteomes" id="UP000242188"/>
    </source>
</evidence>
<name>A0A210QLQ4_MIZYE</name>
<dbReference type="Gene3D" id="1.10.1450.10">
    <property type="entry name" value="Tetraspanin"/>
    <property type="match status" value="1"/>
</dbReference>
<keyword evidence="8" id="KW-1185">Reference proteome</keyword>
<feature type="transmembrane region" description="Helical" evidence="6">
    <location>
        <begin position="114"/>
        <end position="139"/>
    </location>
</feature>
<comment type="caution">
    <text evidence="7">The sequence shown here is derived from an EMBL/GenBank/DDBJ whole genome shotgun (WGS) entry which is preliminary data.</text>
</comment>
<dbReference type="PANTHER" id="PTHR19282">
    <property type="entry name" value="TETRASPANIN"/>
    <property type="match status" value="1"/>
</dbReference>
<organism evidence="7 8">
    <name type="scientific">Mizuhopecten yessoensis</name>
    <name type="common">Japanese scallop</name>
    <name type="synonym">Patinopecten yessoensis</name>
    <dbReference type="NCBI Taxonomy" id="6573"/>
    <lineage>
        <taxon>Eukaryota</taxon>
        <taxon>Metazoa</taxon>
        <taxon>Spiralia</taxon>
        <taxon>Lophotrochozoa</taxon>
        <taxon>Mollusca</taxon>
        <taxon>Bivalvia</taxon>
        <taxon>Autobranchia</taxon>
        <taxon>Pteriomorphia</taxon>
        <taxon>Pectinida</taxon>
        <taxon>Pectinoidea</taxon>
        <taxon>Pectinidae</taxon>
        <taxon>Mizuhopecten</taxon>
    </lineage>
</organism>
<keyword evidence="3 6" id="KW-0812">Transmembrane</keyword>
<evidence type="ECO:0000256" key="1">
    <source>
        <dbReference type="ARBA" id="ARBA00004141"/>
    </source>
</evidence>
<protein>
    <recommendedName>
        <fullName evidence="6">Tetraspanin</fullName>
    </recommendedName>
</protein>
<reference evidence="7 8" key="1">
    <citation type="journal article" date="2017" name="Nat. Ecol. Evol.">
        <title>Scallop genome provides insights into evolution of bilaterian karyotype and development.</title>
        <authorList>
            <person name="Wang S."/>
            <person name="Zhang J."/>
            <person name="Jiao W."/>
            <person name="Li J."/>
            <person name="Xun X."/>
            <person name="Sun Y."/>
            <person name="Guo X."/>
            <person name="Huan P."/>
            <person name="Dong B."/>
            <person name="Zhang L."/>
            <person name="Hu X."/>
            <person name="Sun X."/>
            <person name="Wang J."/>
            <person name="Zhao C."/>
            <person name="Wang Y."/>
            <person name="Wang D."/>
            <person name="Huang X."/>
            <person name="Wang R."/>
            <person name="Lv J."/>
            <person name="Li Y."/>
            <person name="Zhang Z."/>
            <person name="Liu B."/>
            <person name="Lu W."/>
            <person name="Hui Y."/>
            <person name="Liang J."/>
            <person name="Zhou Z."/>
            <person name="Hou R."/>
            <person name="Li X."/>
            <person name="Liu Y."/>
            <person name="Li H."/>
            <person name="Ning X."/>
            <person name="Lin Y."/>
            <person name="Zhao L."/>
            <person name="Xing Q."/>
            <person name="Dou J."/>
            <person name="Li Y."/>
            <person name="Mao J."/>
            <person name="Guo H."/>
            <person name="Dou H."/>
            <person name="Li T."/>
            <person name="Mu C."/>
            <person name="Jiang W."/>
            <person name="Fu Q."/>
            <person name="Fu X."/>
            <person name="Miao Y."/>
            <person name="Liu J."/>
            <person name="Yu Q."/>
            <person name="Li R."/>
            <person name="Liao H."/>
            <person name="Li X."/>
            <person name="Kong Y."/>
            <person name="Jiang Z."/>
            <person name="Chourrout D."/>
            <person name="Li R."/>
            <person name="Bao Z."/>
        </authorList>
    </citation>
    <scope>NUCLEOTIDE SEQUENCE [LARGE SCALE GENOMIC DNA]</scope>
    <source>
        <strain evidence="7 8">PY_sf001</strain>
    </source>
</reference>
<feature type="transmembrane region" description="Helical" evidence="6">
    <location>
        <begin position="277"/>
        <end position="300"/>
    </location>
</feature>
<evidence type="ECO:0000256" key="2">
    <source>
        <dbReference type="ARBA" id="ARBA00006840"/>
    </source>
</evidence>
<dbReference type="InterPro" id="IPR000301">
    <property type="entry name" value="Tetraspanin_animals"/>
</dbReference>
<dbReference type="EMBL" id="NEDP02002998">
    <property type="protein sequence ID" value="OWF49670.1"/>
    <property type="molecule type" value="Genomic_DNA"/>
</dbReference>
<evidence type="ECO:0000256" key="6">
    <source>
        <dbReference type="RuleBase" id="RU361218"/>
    </source>
</evidence>
<dbReference type="OrthoDB" id="438211at2759"/>
<comment type="similarity">
    <text evidence="2 6">Belongs to the tetraspanin (TM4SF) family.</text>
</comment>
<evidence type="ECO:0000313" key="7">
    <source>
        <dbReference type="EMBL" id="OWF49670.1"/>
    </source>
</evidence>
<comment type="subcellular location">
    <subcellularLocation>
        <location evidence="1 6">Membrane</location>
        <topology evidence="1 6">Multi-pass membrane protein</topology>
    </subcellularLocation>
</comment>
<accession>A0A210QLQ4</accession>
<dbReference type="SUPFAM" id="SSF48652">
    <property type="entry name" value="Tetraspanin"/>
    <property type="match status" value="1"/>
</dbReference>
<feature type="transmembrane region" description="Helical" evidence="6">
    <location>
        <begin position="39"/>
        <end position="61"/>
    </location>
</feature>
<sequence length="308" mass="33857">MGKNMLNITRSKPKYDDEVKIESIHFEDKSSKPIKMVRLVLILLLVIVLIGSLAVFSVGVLTHEVEYGSKQISDLIGVAMYQVDSIMMIGVGMAAFLITILGLIAILKNQRCLLGLHLVILAFLSIMLFVGGVLGYIFIAELEDTVERNFENSIKKYYGVNLNVGKNRDITSAWDNVQSTFGCCGAYGNINSTTSWAIYKKHSFWYLDGIANGSMVPASCCGEGDLFKCMGRANATASPDAPPYVGPPSPNVGSVGYSLYTEGCYDKLHSYLVQNGILIGTVAIVVAVFMFIQMSLSIFLHRKMKYMH</sequence>
<dbReference type="CDD" id="cd03127">
    <property type="entry name" value="tetraspanin_LEL"/>
    <property type="match status" value="1"/>
</dbReference>
<keyword evidence="5 6" id="KW-0472">Membrane</keyword>
<feature type="transmembrane region" description="Helical" evidence="6">
    <location>
        <begin position="86"/>
        <end position="107"/>
    </location>
</feature>
<gene>
    <name evidence="7" type="ORF">KP79_PYT01019</name>
</gene>
<evidence type="ECO:0000256" key="3">
    <source>
        <dbReference type="ARBA" id="ARBA00022692"/>
    </source>
</evidence>
<evidence type="ECO:0000256" key="4">
    <source>
        <dbReference type="ARBA" id="ARBA00022989"/>
    </source>
</evidence>
<dbReference type="AlphaFoldDB" id="A0A210QLQ4"/>
<dbReference type="PRINTS" id="PR00259">
    <property type="entry name" value="TMFOUR"/>
</dbReference>
<dbReference type="InterPro" id="IPR008952">
    <property type="entry name" value="Tetraspanin_EC2_sf"/>
</dbReference>
<keyword evidence="4 6" id="KW-1133">Transmembrane helix</keyword>
<dbReference type="Proteomes" id="UP000242188">
    <property type="component" value="Unassembled WGS sequence"/>
</dbReference>
<proteinExistence type="inferred from homology"/>
<dbReference type="PIRSF" id="PIRSF002419">
    <property type="entry name" value="Tetraspanin"/>
    <property type="match status" value="1"/>
</dbReference>
<evidence type="ECO:0000256" key="5">
    <source>
        <dbReference type="ARBA" id="ARBA00023136"/>
    </source>
</evidence>